<dbReference type="Pfam" id="PF01778">
    <property type="entry name" value="Ribosomal_L28e"/>
    <property type="match status" value="1"/>
</dbReference>
<feature type="region of interest" description="Disordered" evidence="4">
    <location>
        <begin position="140"/>
        <end position="169"/>
    </location>
</feature>
<sequence>MATDYQNISADLIWEITREPSQFEQLSEAARGPYNAFLIKRKQAGGVQFSRDFLNLTNKHSRKYEGFVNEKAIGIQPSGSNGLTMTTKLAAKANSPLKTLQHTTFGASTSSRKTYRSIVNSTAKKGYRADLRAEAVARASAIRKSQGKKKDSKASKPRGAKARKAAESA</sequence>
<reference evidence="6 7" key="1">
    <citation type="submission" date="2023-08" db="EMBL/GenBank/DDBJ databases">
        <title>Black Yeasts Isolated from many extreme environments.</title>
        <authorList>
            <person name="Coleine C."/>
            <person name="Stajich J.E."/>
            <person name="Selbmann L."/>
        </authorList>
    </citation>
    <scope>NUCLEOTIDE SEQUENCE [LARGE SCALE GENOMIC DNA]</scope>
    <source>
        <strain evidence="6 7">CCFEE 536</strain>
    </source>
</reference>
<dbReference type="InterPro" id="IPR029004">
    <property type="entry name" value="Ribosomal_eL28/Mak16"/>
</dbReference>
<evidence type="ECO:0000313" key="7">
    <source>
        <dbReference type="Proteomes" id="UP001357485"/>
    </source>
</evidence>
<gene>
    <name evidence="6" type="ORF">LTR16_003159</name>
</gene>
<organism evidence="6 7">
    <name type="scientific">Cryomyces antarcticus</name>
    <dbReference type="NCBI Taxonomy" id="329879"/>
    <lineage>
        <taxon>Eukaryota</taxon>
        <taxon>Fungi</taxon>
        <taxon>Dikarya</taxon>
        <taxon>Ascomycota</taxon>
        <taxon>Pezizomycotina</taxon>
        <taxon>Dothideomycetes</taxon>
        <taxon>Dothideomycetes incertae sedis</taxon>
        <taxon>Cryomyces</taxon>
    </lineage>
</organism>
<comment type="caution">
    <text evidence="6">The sequence shown here is derived from an EMBL/GenBank/DDBJ whole genome shotgun (WGS) entry which is preliminary data.</text>
</comment>
<name>A0ABR0LP29_9PEZI</name>
<feature type="domain" description="Ribosomal eL28/Mak16" evidence="5">
    <location>
        <begin position="35"/>
        <end position="145"/>
    </location>
</feature>
<evidence type="ECO:0000313" key="6">
    <source>
        <dbReference type="EMBL" id="KAK5201299.1"/>
    </source>
</evidence>
<dbReference type="InterPro" id="IPR002672">
    <property type="entry name" value="Ribosomal_eL28"/>
</dbReference>
<evidence type="ECO:0000256" key="3">
    <source>
        <dbReference type="ARBA" id="ARBA00023274"/>
    </source>
</evidence>
<evidence type="ECO:0000259" key="5">
    <source>
        <dbReference type="Pfam" id="PF01778"/>
    </source>
</evidence>
<proteinExistence type="inferred from homology"/>
<evidence type="ECO:0000256" key="4">
    <source>
        <dbReference type="SAM" id="MobiDB-lite"/>
    </source>
</evidence>
<evidence type="ECO:0000256" key="2">
    <source>
        <dbReference type="ARBA" id="ARBA00022980"/>
    </source>
</evidence>
<dbReference type="Proteomes" id="UP001357485">
    <property type="component" value="Unassembled WGS sequence"/>
</dbReference>
<dbReference type="PANTHER" id="PTHR10544">
    <property type="entry name" value="60S RIBOSOMAL PROTEIN L28"/>
    <property type="match status" value="1"/>
</dbReference>
<comment type="similarity">
    <text evidence="1">Belongs to the eukaryotic ribosomal protein eL28 family.</text>
</comment>
<accession>A0ABR0LP29</accession>
<evidence type="ECO:0000256" key="1">
    <source>
        <dbReference type="ARBA" id="ARBA00007926"/>
    </source>
</evidence>
<dbReference type="EMBL" id="JAVRRA010016718">
    <property type="protein sequence ID" value="KAK5201299.1"/>
    <property type="molecule type" value="Genomic_DNA"/>
</dbReference>
<protein>
    <recommendedName>
        <fullName evidence="5">Ribosomal eL28/Mak16 domain-containing protein</fullName>
    </recommendedName>
</protein>
<dbReference type="Gene3D" id="3.30.390.110">
    <property type="match status" value="1"/>
</dbReference>
<keyword evidence="2" id="KW-0689">Ribosomal protein</keyword>
<keyword evidence="7" id="KW-1185">Reference proteome</keyword>
<keyword evidence="3" id="KW-0687">Ribonucleoprotein</keyword>